<gene>
    <name evidence="2" type="ORF">GE300_17500</name>
</gene>
<dbReference type="EMBL" id="WIND01000018">
    <property type="protein sequence ID" value="MSU91378.1"/>
    <property type="molecule type" value="Genomic_DNA"/>
</dbReference>
<comment type="caution">
    <text evidence="2">The sequence shown here is derived from an EMBL/GenBank/DDBJ whole genome shotgun (WGS) entry which is preliminary data.</text>
</comment>
<sequence>MPVEFNHTLVWASDPAGSATFLSQILGLPEPRRWGPFHIVETANGVNVDYARRSGAVHGQHYAYLVSEADFDAIQDRIRARGLPFWADPEHKLAGEINRHDGGRGLYFDDPDGHNLEVITRPYGSGGWDP</sequence>
<reference evidence="2 3" key="1">
    <citation type="submission" date="2019-10" db="EMBL/GenBank/DDBJ databases">
        <title>Cognatihalovulum marinum gen. nov. sp. nov., a new member of the family Rhodobacteraceae isolated from deep seawater of the Northwest Indian Ocean.</title>
        <authorList>
            <person name="Ruan C."/>
            <person name="Wang J."/>
            <person name="Zheng X."/>
            <person name="Song L."/>
            <person name="Zhu Y."/>
            <person name="Huang Y."/>
            <person name="Lu Z."/>
            <person name="Du W."/>
            <person name="Huang L."/>
            <person name="Dai X."/>
        </authorList>
    </citation>
    <scope>NUCLEOTIDE SEQUENCE [LARGE SCALE GENOMIC DNA]</scope>
    <source>
        <strain evidence="2 3">2CG4</strain>
    </source>
</reference>
<keyword evidence="3" id="KW-1185">Reference proteome</keyword>
<evidence type="ECO:0000313" key="3">
    <source>
        <dbReference type="Proteomes" id="UP000474957"/>
    </source>
</evidence>
<proteinExistence type="predicted"/>
<dbReference type="InterPro" id="IPR037523">
    <property type="entry name" value="VOC_core"/>
</dbReference>
<dbReference type="Proteomes" id="UP000474957">
    <property type="component" value="Unassembled WGS sequence"/>
</dbReference>
<evidence type="ECO:0000313" key="2">
    <source>
        <dbReference type="EMBL" id="MSU91378.1"/>
    </source>
</evidence>
<organism evidence="2 3">
    <name type="scientific">Halovulum marinum</name>
    <dbReference type="NCBI Taxonomy" id="2662447"/>
    <lineage>
        <taxon>Bacteria</taxon>
        <taxon>Pseudomonadati</taxon>
        <taxon>Pseudomonadota</taxon>
        <taxon>Alphaproteobacteria</taxon>
        <taxon>Rhodobacterales</taxon>
        <taxon>Paracoccaceae</taxon>
        <taxon>Halovulum</taxon>
    </lineage>
</organism>
<name>A0A6L5Z4A1_9RHOB</name>
<dbReference type="Gene3D" id="3.10.180.10">
    <property type="entry name" value="2,3-Dihydroxybiphenyl 1,2-Dioxygenase, domain 1"/>
    <property type="match status" value="1"/>
</dbReference>
<dbReference type="Pfam" id="PF00903">
    <property type="entry name" value="Glyoxalase"/>
    <property type="match status" value="1"/>
</dbReference>
<evidence type="ECO:0000259" key="1">
    <source>
        <dbReference type="PROSITE" id="PS51819"/>
    </source>
</evidence>
<dbReference type="AlphaFoldDB" id="A0A6L5Z4A1"/>
<accession>A0A6L5Z4A1</accession>
<dbReference type="InterPro" id="IPR029068">
    <property type="entry name" value="Glyas_Bleomycin-R_OHBP_Dase"/>
</dbReference>
<protein>
    <submittedName>
        <fullName evidence="2">VOC family protein</fullName>
    </submittedName>
</protein>
<dbReference type="PROSITE" id="PS51819">
    <property type="entry name" value="VOC"/>
    <property type="match status" value="1"/>
</dbReference>
<feature type="domain" description="VOC" evidence="1">
    <location>
        <begin position="4"/>
        <end position="121"/>
    </location>
</feature>
<dbReference type="SUPFAM" id="SSF54593">
    <property type="entry name" value="Glyoxalase/Bleomycin resistance protein/Dihydroxybiphenyl dioxygenase"/>
    <property type="match status" value="1"/>
</dbReference>
<dbReference type="InterPro" id="IPR004360">
    <property type="entry name" value="Glyas_Fos-R_dOase_dom"/>
</dbReference>
<dbReference type="RefSeq" id="WP_154448465.1">
    <property type="nucleotide sequence ID" value="NZ_WIND01000018.1"/>
</dbReference>
<dbReference type="CDD" id="cd08351">
    <property type="entry name" value="ChaP_like"/>
    <property type="match status" value="1"/>
</dbReference>